<organism evidence="3 4">
    <name type="scientific">Pleomorphomonas carboxyditropha</name>
    <dbReference type="NCBI Taxonomy" id="2023338"/>
    <lineage>
        <taxon>Bacteria</taxon>
        <taxon>Pseudomonadati</taxon>
        <taxon>Pseudomonadota</taxon>
        <taxon>Alphaproteobacteria</taxon>
        <taxon>Hyphomicrobiales</taxon>
        <taxon>Pleomorphomonadaceae</taxon>
        <taxon>Pleomorphomonas</taxon>
    </lineage>
</organism>
<feature type="chain" id="PRO_5013748825" description="DUF4136 domain-containing protein" evidence="1">
    <location>
        <begin position="21"/>
        <end position="216"/>
    </location>
</feature>
<feature type="signal peptide" evidence="1">
    <location>
        <begin position="1"/>
        <end position="20"/>
    </location>
</feature>
<keyword evidence="1" id="KW-0732">Signal</keyword>
<evidence type="ECO:0000259" key="2">
    <source>
        <dbReference type="Pfam" id="PF13590"/>
    </source>
</evidence>
<keyword evidence="4" id="KW-1185">Reference proteome</keyword>
<dbReference type="Proteomes" id="UP000231070">
    <property type="component" value="Unassembled WGS sequence"/>
</dbReference>
<evidence type="ECO:0000313" key="4">
    <source>
        <dbReference type="Proteomes" id="UP000231070"/>
    </source>
</evidence>
<dbReference type="OrthoDB" id="7501218at2"/>
<proteinExistence type="predicted"/>
<feature type="domain" description="DUF4136" evidence="2">
    <location>
        <begin position="35"/>
        <end position="194"/>
    </location>
</feature>
<dbReference type="EMBL" id="NQVN01000029">
    <property type="protein sequence ID" value="PIO96615.1"/>
    <property type="molecule type" value="Genomic_DNA"/>
</dbReference>
<sequence>MQMLPSLRALVTIALSAALAGCVTVNSTTTVFHNITKPETFSIRPTAPISESLEAKSYADLIAQKLIENGWSKSDKAATDVQFAYSIDNGHQEIDSVPVFGQTGGGTTYSSGTVYGGGGFGTYSGTSYTPPTFGIVGASTYSYSVYTRKLMVWIDEKSTKKRIYEATVVSRGSSSSFNVVARCMIDALFKDFPGKSGQTTKISADGNKCVVNETKS</sequence>
<dbReference type="Pfam" id="PF13590">
    <property type="entry name" value="DUF4136"/>
    <property type="match status" value="1"/>
</dbReference>
<accession>A0A2G9WPN7</accession>
<evidence type="ECO:0000313" key="3">
    <source>
        <dbReference type="EMBL" id="PIO96615.1"/>
    </source>
</evidence>
<protein>
    <recommendedName>
        <fullName evidence="2">DUF4136 domain-containing protein</fullName>
    </recommendedName>
</protein>
<reference evidence="3 4" key="1">
    <citation type="submission" date="2017-08" db="EMBL/GenBank/DDBJ databases">
        <title>Pleomorphomonas carboxidotrophicus sp. nov., a new mesophilic hydrogenogenic carboxidotroph.</title>
        <authorList>
            <person name="Esquivel-Elizondo S."/>
            <person name="Krajmalnik-Brown R."/>
            <person name="Maldonado J."/>
        </authorList>
    </citation>
    <scope>NUCLEOTIDE SEQUENCE [LARGE SCALE GENOMIC DNA]</scope>
    <source>
        <strain evidence="3 4">SVCO-16</strain>
    </source>
</reference>
<evidence type="ECO:0000256" key="1">
    <source>
        <dbReference type="SAM" id="SignalP"/>
    </source>
</evidence>
<gene>
    <name evidence="3" type="ORF">CJ014_24515</name>
</gene>
<comment type="caution">
    <text evidence="3">The sequence shown here is derived from an EMBL/GenBank/DDBJ whole genome shotgun (WGS) entry which is preliminary data.</text>
</comment>
<dbReference type="AlphaFoldDB" id="A0A2G9WPN7"/>
<dbReference type="InterPro" id="IPR025411">
    <property type="entry name" value="DUF4136"/>
</dbReference>
<name>A0A2G9WPN7_9HYPH</name>